<name>A0A1Q6R1T2_9FIRM</name>
<dbReference type="PROSITE" id="PS51084">
    <property type="entry name" value="HIT_2"/>
    <property type="match status" value="1"/>
</dbReference>
<dbReference type="Gene3D" id="3.30.428.10">
    <property type="entry name" value="HIT-like"/>
    <property type="match status" value="1"/>
</dbReference>
<organism evidence="1 2">
    <name type="scientific">Phascolarctobacterium succinatutens</name>
    <dbReference type="NCBI Taxonomy" id="626940"/>
    <lineage>
        <taxon>Bacteria</taxon>
        <taxon>Bacillati</taxon>
        <taxon>Bacillota</taxon>
        <taxon>Negativicutes</taxon>
        <taxon>Acidaminococcales</taxon>
        <taxon>Acidaminococcaceae</taxon>
        <taxon>Phascolarctobacterium</taxon>
    </lineage>
</organism>
<dbReference type="GeneID" id="78523934"/>
<dbReference type="RefSeq" id="WP_009145890.1">
    <property type="nucleotide sequence ID" value="NZ_CABKPS010000065.1"/>
</dbReference>
<dbReference type="PROSITE" id="PS00892">
    <property type="entry name" value="HIT_1"/>
    <property type="match status" value="1"/>
</dbReference>
<dbReference type="Pfam" id="PF01230">
    <property type="entry name" value="HIT"/>
    <property type="match status" value="1"/>
</dbReference>
<dbReference type="InterPro" id="IPR036265">
    <property type="entry name" value="HIT-like_sf"/>
</dbReference>
<dbReference type="InterPro" id="IPR001310">
    <property type="entry name" value="Histidine_triad_HIT"/>
</dbReference>
<reference evidence="1 2" key="1">
    <citation type="journal article" date="2016" name="Nat. Biotechnol.">
        <title>Measurement of bacterial replication rates in microbial communities.</title>
        <authorList>
            <person name="Brown C.T."/>
            <person name="Olm M.R."/>
            <person name="Thomas B.C."/>
            <person name="Banfield J.F."/>
        </authorList>
    </citation>
    <scope>NUCLEOTIDE SEQUENCE [LARGE SCALE GENOMIC DNA]</scope>
    <source>
        <strain evidence="1">46_33</strain>
    </source>
</reference>
<protein>
    <submittedName>
        <fullName evidence="1">Histidine triad nucleotide-binding protein</fullName>
    </submittedName>
</protein>
<dbReference type="AlphaFoldDB" id="A0A1Q6R1T2"/>
<dbReference type="CDD" id="cd01276">
    <property type="entry name" value="PKCI_related"/>
    <property type="match status" value="1"/>
</dbReference>
<dbReference type="InterPro" id="IPR011146">
    <property type="entry name" value="HIT-like"/>
</dbReference>
<evidence type="ECO:0000313" key="1">
    <source>
        <dbReference type="EMBL" id="OLA36250.1"/>
    </source>
</evidence>
<dbReference type="GO" id="GO:0003824">
    <property type="term" value="F:catalytic activity"/>
    <property type="evidence" value="ECO:0007669"/>
    <property type="project" value="InterPro"/>
</dbReference>
<dbReference type="STRING" id="626940.BHW43_10685"/>
<dbReference type="Proteomes" id="UP000186777">
    <property type="component" value="Unassembled WGS sequence"/>
</dbReference>
<accession>A0A1Q6R1T2</accession>
<dbReference type="PRINTS" id="PR00332">
    <property type="entry name" value="HISTRIAD"/>
</dbReference>
<gene>
    <name evidence="1" type="ORF">BHW43_10685</name>
</gene>
<dbReference type="InterPro" id="IPR019808">
    <property type="entry name" value="Histidine_triad_CS"/>
</dbReference>
<evidence type="ECO:0000313" key="2">
    <source>
        <dbReference type="Proteomes" id="UP000186777"/>
    </source>
</evidence>
<dbReference type="PANTHER" id="PTHR23089">
    <property type="entry name" value="HISTIDINE TRIAD HIT PROTEIN"/>
    <property type="match status" value="1"/>
</dbReference>
<dbReference type="EMBL" id="MNTG01000047">
    <property type="protein sequence ID" value="OLA36250.1"/>
    <property type="molecule type" value="Genomic_DNA"/>
</dbReference>
<comment type="caution">
    <text evidence="1">The sequence shown here is derived from an EMBL/GenBank/DDBJ whole genome shotgun (WGS) entry which is preliminary data.</text>
</comment>
<sequence length="112" mass="12063">MAEDCIFCKIIKGDIPSTKVYEDDKMIAINDVAPAAPVHVLLMPKDHTANITTADPELVAYMLGKVKMIAEKTGIAEKGFRVVINTGDEGGQTVKHLHIHVIGGKALGWPPC</sequence>
<dbReference type="SUPFAM" id="SSF54197">
    <property type="entry name" value="HIT-like"/>
    <property type="match status" value="1"/>
</dbReference>
<proteinExistence type="predicted"/>